<protein>
    <submittedName>
        <fullName evidence="9">Nitrite and sulphite reductase 4Fe-4S region</fullName>
    </submittedName>
</protein>
<dbReference type="Gene3D" id="3.30.413.10">
    <property type="entry name" value="Sulfite Reductase Hemoprotein, domain 1"/>
    <property type="match status" value="1"/>
</dbReference>
<dbReference type="Proteomes" id="UP000033115">
    <property type="component" value="Chromosome"/>
</dbReference>
<dbReference type="Pfam" id="PF01077">
    <property type="entry name" value="NIR_SIR"/>
    <property type="match status" value="1"/>
</dbReference>
<keyword evidence="3" id="KW-0349">Heme</keyword>
<dbReference type="Pfam" id="PF03460">
    <property type="entry name" value="NIR_SIR_ferr"/>
    <property type="match status" value="1"/>
</dbReference>
<dbReference type="RefSeq" id="WP_029161743.1">
    <property type="nucleotide sequence ID" value="NZ_CP009933.1"/>
</dbReference>
<evidence type="ECO:0000313" key="9">
    <source>
        <dbReference type="EMBL" id="AKA69652.1"/>
    </source>
</evidence>
<dbReference type="InterPro" id="IPR006066">
    <property type="entry name" value="NO2/SO3_Rdtase_FeS/sirohaem_BS"/>
</dbReference>
<dbReference type="PROSITE" id="PS51379">
    <property type="entry name" value="4FE4S_FER_2"/>
    <property type="match status" value="2"/>
</dbReference>
<keyword evidence="7" id="KW-0411">Iron-sulfur</keyword>
<dbReference type="GO" id="GO:0020037">
    <property type="term" value="F:heme binding"/>
    <property type="evidence" value="ECO:0007669"/>
    <property type="project" value="InterPro"/>
</dbReference>
<dbReference type="HOGENOM" id="CLU_072599_0_1_9"/>
<dbReference type="SUPFAM" id="SSF56014">
    <property type="entry name" value="Nitrite and sulphite reductase 4Fe-4S domain-like"/>
    <property type="match status" value="1"/>
</dbReference>
<gene>
    <name evidence="9" type="ORF">CSCA_2527</name>
</gene>
<dbReference type="KEGG" id="csq:CSCA_2527"/>
<sequence>MNKEQLAQLKLDGFINQRDTRYFTLRIIAVSGIMSSDEMNKVLSIANIYGRGYISFTTRLGIEIPWIKEEDIESVKEDLKAFNLRAGGTGKKVRPIVSCKGTVCTHGLIDTQKLCAELHKKYFAYDLPAKFKIGIVGCPNNCAKTQLNDLGFMGQRLPKFEENKCKACGACIKVCKTGALDKVDGKTKFNEEKCLGCGKCISACHFDAMETKKEGIAVFLGGKFGRKYKIGDKLQTVFSVDEIEEVTQKVMDYYAENGNSGERFGDMIDRIGIESLKDQLLNKF</sequence>
<dbReference type="GO" id="GO:0046872">
    <property type="term" value="F:metal ion binding"/>
    <property type="evidence" value="ECO:0007669"/>
    <property type="project" value="UniProtKB-KW"/>
</dbReference>
<keyword evidence="4" id="KW-0479">Metal-binding</keyword>
<dbReference type="PANTHER" id="PTHR11493:SF54">
    <property type="entry name" value="ANAEROBIC SULFITE REDUCTASE SUBUNIT C"/>
    <property type="match status" value="1"/>
</dbReference>
<dbReference type="GO" id="GO:0009337">
    <property type="term" value="C:sulfite reductase complex (NADPH)"/>
    <property type="evidence" value="ECO:0007669"/>
    <property type="project" value="TreeGrafter"/>
</dbReference>
<evidence type="ECO:0000256" key="5">
    <source>
        <dbReference type="ARBA" id="ARBA00023002"/>
    </source>
</evidence>
<name>A0A0E3K159_CLOSL</name>
<dbReference type="InterPro" id="IPR006067">
    <property type="entry name" value="NO2/SO3_Rdtase_4Fe4S_dom"/>
</dbReference>
<evidence type="ECO:0000256" key="1">
    <source>
        <dbReference type="ARBA" id="ARBA00010429"/>
    </source>
</evidence>
<dbReference type="PROSITE" id="PS00365">
    <property type="entry name" value="NIR_SIR"/>
    <property type="match status" value="1"/>
</dbReference>
<dbReference type="AlphaFoldDB" id="A0A0E3K159"/>
<keyword evidence="2" id="KW-0004">4Fe-4S</keyword>
<dbReference type="InterPro" id="IPR017896">
    <property type="entry name" value="4Fe4S_Fe-S-bd"/>
</dbReference>
<dbReference type="STRING" id="1548.CSCA_2527"/>
<dbReference type="GO" id="GO:0051539">
    <property type="term" value="F:4 iron, 4 sulfur cluster binding"/>
    <property type="evidence" value="ECO:0007669"/>
    <property type="project" value="UniProtKB-KW"/>
</dbReference>
<dbReference type="GO" id="GO:0016002">
    <property type="term" value="F:sulfite reductase activity"/>
    <property type="evidence" value="ECO:0007669"/>
    <property type="project" value="TreeGrafter"/>
</dbReference>
<dbReference type="Gene3D" id="3.30.70.3340">
    <property type="match status" value="1"/>
</dbReference>
<evidence type="ECO:0000256" key="4">
    <source>
        <dbReference type="ARBA" id="ARBA00022723"/>
    </source>
</evidence>
<dbReference type="GO" id="GO:0050311">
    <property type="term" value="F:sulfite reductase (ferredoxin) activity"/>
    <property type="evidence" value="ECO:0007669"/>
    <property type="project" value="TreeGrafter"/>
</dbReference>
<evidence type="ECO:0000259" key="8">
    <source>
        <dbReference type="PROSITE" id="PS51379"/>
    </source>
</evidence>
<proteinExistence type="inferred from homology"/>
<dbReference type="InterPro" id="IPR036136">
    <property type="entry name" value="Nit/Sulf_reduc_fer-like_dom_sf"/>
</dbReference>
<evidence type="ECO:0000256" key="6">
    <source>
        <dbReference type="ARBA" id="ARBA00023004"/>
    </source>
</evidence>
<accession>A0A0E3K159</accession>
<dbReference type="SUPFAM" id="SSF55124">
    <property type="entry name" value="Nitrite/Sulfite reductase N-terminal domain-like"/>
    <property type="match status" value="1"/>
</dbReference>
<feature type="domain" description="4Fe-4S ferredoxin-type" evidence="8">
    <location>
        <begin position="156"/>
        <end position="184"/>
    </location>
</feature>
<dbReference type="InterPro" id="IPR045169">
    <property type="entry name" value="NO2/SO3_Rdtase_4Fe4S_prot"/>
</dbReference>
<feature type="domain" description="4Fe-4S ferredoxin-type" evidence="8">
    <location>
        <begin position="185"/>
        <end position="214"/>
    </location>
</feature>
<dbReference type="GO" id="GO:0000103">
    <property type="term" value="P:sulfate assimilation"/>
    <property type="evidence" value="ECO:0007669"/>
    <property type="project" value="TreeGrafter"/>
</dbReference>
<keyword evidence="5" id="KW-0560">Oxidoreductase</keyword>
<keyword evidence="6" id="KW-0408">Iron</keyword>
<dbReference type="Pfam" id="PF00037">
    <property type="entry name" value="Fer4"/>
    <property type="match status" value="2"/>
</dbReference>
<organism evidence="9 10">
    <name type="scientific">Clostridium scatologenes</name>
    <dbReference type="NCBI Taxonomy" id="1548"/>
    <lineage>
        <taxon>Bacteria</taxon>
        <taxon>Bacillati</taxon>
        <taxon>Bacillota</taxon>
        <taxon>Clostridia</taxon>
        <taxon>Eubacteriales</taxon>
        <taxon>Clostridiaceae</taxon>
        <taxon>Clostridium</taxon>
    </lineage>
</organism>
<dbReference type="SUPFAM" id="SSF54862">
    <property type="entry name" value="4Fe-4S ferredoxins"/>
    <property type="match status" value="1"/>
</dbReference>
<dbReference type="InterPro" id="IPR045854">
    <property type="entry name" value="NO2/SO3_Rdtase_4Fe4S_sf"/>
</dbReference>
<comment type="similarity">
    <text evidence="1">Belongs to the nitrite and sulfite reductase 4Fe-4S domain family.</text>
</comment>
<reference evidence="9 10" key="1">
    <citation type="journal article" date="2015" name="J. Biotechnol.">
        <title>Complete genome sequence of a malodorant-producing acetogen, Clostridium scatologenes ATCC 25775(T).</title>
        <authorList>
            <person name="Zhu Z."/>
            <person name="Guo T."/>
            <person name="Zheng H."/>
            <person name="Song T."/>
            <person name="Ouyang P."/>
            <person name="Xie J."/>
        </authorList>
    </citation>
    <scope>NUCLEOTIDE SEQUENCE [LARGE SCALE GENOMIC DNA]</scope>
    <source>
        <strain evidence="9 10">ATCC 25775</strain>
    </source>
</reference>
<keyword evidence="10" id="KW-1185">Reference proteome</keyword>
<evidence type="ECO:0000256" key="2">
    <source>
        <dbReference type="ARBA" id="ARBA00022485"/>
    </source>
</evidence>
<dbReference type="InterPro" id="IPR005117">
    <property type="entry name" value="NiRdtase/SiRdtase_haem-b_fer"/>
</dbReference>
<evidence type="ECO:0000256" key="7">
    <source>
        <dbReference type="ARBA" id="ARBA00023014"/>
    </source>
</evidence>
<evidence type="ECO:0000313" key="10">
    <source>
        <dbReference type="Proteomes" id="UP000033115"/>
    </source>
</evidence>
<evidence type="ECO:0000256" key="3">
    <source>
        <dbReference type="ARBA" id="ARBA00022617"/>
    </source>
</evidence>
<dbReference type="EMBL" id="CP009933">
    <property type="protein sequence ID" value="AKA69652.1"/>
    <property type="molecule type" value="Genomic_DNA"/>
</dbReference>
<dbReference type="PANTHER" id="PTHR11493">
    <property type="entry name" value="SULFITE REDUCTASE [NADPH] SUBUNIT BETA-RELATED"/>
    <property type="match status" value="1"/>
</dbReference>
<dbReference type="Gene3D" id="3.30.70.20">
    <property type="match status" value="1"/>
</dbReference>